<reference evidence="13 14" key="1">
    <citation type="submission" date="2020-08" db="EMBL/GenBank/DDBJ databases">
        <title>Sequencing the genomes of 1000 actinobacteria strains.</title>
        <authorList>
            <person name="Klenk H.-P."/>
        </authorList>
    </citation>
    <scope>NUCLEOTIDE SEQUENCE [LARGE SCALE GENOMIC DNA]</scope>
    <source>
        <strain evidence="13 14">DSM 44551</strain>
    </source>
</reference>
<dbReference type="PROSITE" id="PS50011">
    <property type="entry name" value="PROTEIN_KINASE_DOM"/>
    <property type="match status" value="1"/>
</dbReference>
<dbReference type="Gene3D" id="1.10.510.10">
    <property type="entry name" value="Transferase(Phosphotransferase) domain 1"/>
    <property type="match status" value="1"/>
</dbReference>
<evidence type="ECO:0000256" key="2">
    <source>
        <dbReference type="ARBA" id="ARBA00022527"/>
    </source>
</evidence>
<dbReference type="EMBL" id="JACHDB010000001">
    <property type="protein sequence ID" value="MBB5433656.1"/>
    <property type="molecule type" value="Genomic_DNA"/>
</dbReference>
<feature type="region of interest" description="Disordered" evidence="10">
    <location>
        <begin position="367"/>
        <end position="480"/>
    </location>
</feature>
<keyword evidence="11" id="KW-1133">Transmembrane helix</keyword>
<dbReference type="PANTHER" id="PTHR43289">
    <property type="entry name" value="MITOGEN-ACTIVATED PROTEIN KINASE KINASE KINASE 20-RELATED"/>
    <property type="match status" value="1"/>
</dbReference>
<dbReference type="CDD" id="cd14014">
    <property type="entry name" value="STKc_PknB_like"/>
    <property type="match status" value="1"/>
</dbReference>
<evidence type="ECO:0000256" key="11">
    <source>
        <dbReference type="SAM" id="Phobius"/>
    </source>
</evidence>
<dbReference type="InterPro" id="IPR008271">
    <property type="entry name" value="Ser/Thr_kinase_AS"/>
</dbReference>
<keyword evidence="2" id="KW-0723">Serine/threonine-protein kinase</keyword>
<organism evidence="13 14">
    <name type="scientific">Nocardiopsis composta</name>
    <dbReference type="NCBI Taxonomy" id="157465"/>
    <lineage>
        <taxon>Bacteria</taxon>
        <taxon>Bacillati</taxon>
        <taxon>Actinomycetota</taxon>
        <taxon>Actinomycetes</taxon>
        <taxon>Streptosporangiales</taxon>
        <taxon>Nocardiopsidaceae</taxon>
        <taxon>Nocardiopsis</taxon>
    </lineage>
</organism>
<evidence type="ECO:0000256" key="10">
    <source>
        <dbReference type="SAM" id="MobiDB-lite"/>
    </source>
</evidence>
<evidence type="ECO:0000313" key="14">
    <source>
        <dbReference type="Proteomes" id="UP000572635"/>
    </source>
</evidence>
<dbReference type="Gene3D" id="3.30.200.20">
    <property type="entry name" value="Phosphorylase Kinase, domain 1"/>
    <property type="match status" value="1"/>
</dbReference>
<feature type="compositionally biased region" description="Gly residues" evidence="10">
    <location>
        <begin position="459"/>
        <end position="468"/>
    </location>
</feature>
<sequence length="480" mass="49039">MTDNDSGAAEERSGPAGDLLSGRYQLDEQIGSGGMGTVWRATDTILNRPVAVKLLHPAQMAEPTARERFRTEARITAGLSHPGIAQVYDYGEQGDRAFLVMELVLGETLSSILKRNDGLEPGATLDILAQSAAALASAHGRGVVHRDIKPGNLMVTDDGTVKLTDFGIARGEHSVTLTQTGMVMGTAQYISPEQASGRPATYASDIYALGVVAYECLAGQPPFTADSPIALALAHTREPPPPLPDSLPPQLIELVETMLAKAPDDRPESAGEVARVAQLLRSAANEDLGATTAMDLTDPTRTVLAGGGPITAAQRKGTAAVREQDGAPAARRGGRPNLPVVLAAVVAAIAVVVGVAWAGSYFNGNGQDGQPVGDRENASPSSSPSATPSVDETPDEGVVDEGTGDGGYIPETGGDPLPPTDGQPTAPDTPVEPDPGQSTDPGGDPGTEEPPPPDDTGDPGNGGGGTEPGEGDDPGDDDGA</sequence>
<feature type="transmembrane region" description="Helical" evidence="11">
    <location>
        <begin position="340"/>
        <end position="362"/>
    </location>
</feature>
<keyword evidence="5 13" id="KW-0418">Kinase</keyword>
<keyword evidence="14" id="KW-1185">Reference proteome</keyword>
<dbReference type="GO" id="GO:0045717">
    <property type="term" value="P:negative regulation of fatty acid biosynthetic process"/>
    <property type="evidence" value="ECO:0007669"/>
    <property type="project" value="UniProtKB-ARBA"/>
</dbReference>
<gene>
    <name evidence="13" type="ORF">HDA36_003740</name>
</gene>
<dbReference type="SUPFAM" id="SSF56112">
    <property type="entry name" value="Protein kinase-like (PK-like)"/>
    <property type="match status" value="1"/>
</dbReference>
<accession>A0A7W8QQB8</accession>
<dbReference type="AlphaFoldDB" id="A0A7W8QQB8"/>
<evidence type="ECO:0000256" key="6">
    <source>
        <dbReference type="ARBA" id="ARBA00022840"/>
    </source>
</evidence>
<feature type="binding site" evidence="9">
    <location>
        <position position="53"/>
    </location>
    <ligand>
        <name>ATP</name>
        <dbReference type="ChEBI" id="CHEBI:30616"/>
    </ligand>
</feature>
<keyword evidence="11" id="KW-0812">Transmembrane</keyword>
<dbReference type="Proteomes" id="UP000572635">
    <property type="component" value="Unassembled WGS sequence"/>
</dbReference>
<dbReference type="Pfam" id="PF00069">
    <property type="entry name" value="Pkinase"/>
    <property type="match status" value="1"/>
</dbReference>
<comment type="caution">
    <text evidence="13">The sequence shown here is derived from an EMBL/GenBank/DDBJ whole genome shotgun (WGS) entry which is preliminary data.</text>
</comment>
<dbReference type="PANTHER" id="PTHR43289:SF6">
    <property type="entry name" value="SERINE_THREONINE-PROTEIN KINASE NEKL-3"/>
    <property type="match status" value="1"/>
</dbReference>
<dbReference type="FunFam" id="3.30.200.20:FF:000035">
    <property type="entry name" value="Serine/threonine protein kinase Stk1"/>
    <property type="match status" value="1"/>
</dbReference>
<dbReference type="PROSITE" id="PS00107">
    <property type="entry name" value="PROTEIN_KINASE_ATP"/>
    <property type="match status" value="1"/>
</dbReference>
<protein>
    <recommendedName>
        <fullName evidence="1">non-specific serine/threonine protein kinase</fullName>
        <ecNumber evidence="1">2.7.11.1</ecNumber>
    </recommendedName>
</protein>
<evidence type="ECO:0000256" key="1">
    <source>
        <dbReference type="ARBA" id="ARBA00012513"/>
    </source>
</evidence>
<evidence type="ECO:0000256" key="3">
    <source>
        <dbReference type="ARBA" id="ARBA00022679"/>
    </source>
</evidence>
<dbReference type="InterPro" id="IPR000719">
    <property type="entry name" value="Prot_kinase_dom"/>
</dbReference>
<evidence type="ECO:0000256" key="5">
    <source>
        <dbReference type="ARBA" id="ARBA00022777"/>
    </source>
</evidence>
<feature type="compositionally biased region" description="Acidic residues" evidence="10">
    <location>
        <begin position="392"/>
        <end position="403"/>
    </location>
</feature>
<evidence type="ECO:0000256" key="7">
    <source>
        <dbReference type="ARBA" id="ARBA00047899"/>
    </source>
</evidence>
<evidence type="ECO:0000256" key="8">
    <source>
        <dbReference type="ARBA" id="ARBA00048679"/>
    </source>
</evidence>
<keyword evidence="6 9" id="KW-0067">ATP-binding</keyword>
<dbReference type="SMART" id="SM00220">
    <property type="entry name" value="S_TKc"/>
    <property type="match status" value="1"/>
</dbReference>
<comment type="catalytic activity">
    <reaction evidence="8">
        <text>L-seryl-[protein] + ATP = O-phospho-L-seryl-[protein] + ADP + H(+)</text>
        <dbReference type="Rhea" id="RHEA:17989"/>
        <dbReference type="Rhea" id="RHEA-COMP:9863"/>
        <dbReference type="Rhea" id="RHEA-COMP:11604"/>
        <dbReference type="ChEBI" id="CHEBI:15378"/>
        <dbReference type="ChEBI" id="CHEBI:29999"/>
        <dbReference type="ChEBI" id="CHEBI:30616"/>
        <dbReference type="ChEBI" id="CHEBI:83421"/>
        <dbReference type="ChEBI" id="CHEBI:456216"/>
        <dbReference type="EC" id="2.7.11.1"/>
    </reaction>
</comment>
<evidence type="ECO:0000259" key="12">
    <source>
        <dbReference type="PROSITE" id="PS50011"/>
    </source>
</evidence>
<keyword evidence="3 13" id="KW-0808">Transferase</keyword>
<dbReference type="GO" id="GO:0005524">
    <property type="term" value="F:ATP binding"/>
    <property type="evidence" value="ECO:0007669"/>
    <property type="project" value="UniProtKB-UniRule"/>
</dbReference>
<dbReference type="InterPro" id="IPR011009">
    <property type="entry name" value="Kinase-like_dom_sf"/>
</dbReference>
<feature type="domain" description="Protein kinase" evidence="12">
    <location>
        <begin position="24"/>
        <end position="280"/>
    </location>
</feature>
<evidence type="ECO:0000256" key="4">
    <source>
        <dbReference type="ARBA" id="ARBA00022741"/>
    </source>
</evidence>
<name>A0A7W8QQB8_9ACTN</name>
<evidence type="ECO:0000313" key="13">
    <source>
        <dbReference type="EMBL" id="MBB5433656.1"/>
    </source>
</evidence>
<proteinExistence type="predicted"/>
<feature type="compositionally biased region" description="Low complexity" evidence="10">
    <location>
        <begin position="378"/>
        <end position="389"/>
    </location>
</feature>
<dbReference type="InterPro" id="IPR017441">
    <property type="entry name" value="Protein_kinase_ATP_BS"/>
</dbReference>
<dbReference type="GO" id="GO:0004674">
    <property type="term" value="F:protein serine/threonine kinase activity"/>
    <property type="evidence" value="ECO:0007669"/>
    <property type="project" value="UniProtKB-KW"/>
</dbReference>
<evidence type="ECO:0000256" key="9">
    <source>
        <dbReference type="PROSITE-ProRule" id="PRU10141"/>
    </source>
</evidence>
<feature type="region of interest" description="Disordered" evidence="10">
    <location>
        <begin position="1"/>
        <end position="22"/>
    </location>
</feature>
<feature type="compositionally biased region" description="Acidic residues" evidence="10">
    <location>
        <begin position="469"/>
        <end position="480"/>
    </location>
</feature>
<dbReference type="RefSeq" id="WP_184393598.1">
    <property type="nucleotide sequence ID" value="NZ_BAAAJD010000189.1"/>
</dbReference>
<keyword evidence="4 9" id="KW-0547">Nucleotide-binding</keyword>
<feature type="region of interest" description="Disordered" evidence="10">
    <location>
        <begin position="312"/>
        <end position="335"/>
    </location>
</feature>
<dbReference type="EC" id="2.7.11.1" evidence="1"/>
<dbReference type="FunFam" id="1.10.510.10:FF:000021">
    <property type="entry name" value="Serine/threonine protein kinase"/>
    <property type="match status" value="1"/>
</dbReference>
<dbReference type="PROSITE" id="PS00108">
    <property type="entry name" value="PROTEIN_KINASE_ST"/>
    <property type="match status" value="1"/>
</dbReference>
<keyword evidence="11" id="KW-0472">Membrane</keyword>
<comment type="catalytic activity">
    <reaction evidence="7">
        <text>L-threonyl-[protein] + ATP = O-phospho-L-threonyl-[protein] + ADP + H(+)</text>
        <dbReference type="Rhea" id="RHEA:46608"/>
        <dbReference type="Rhea" id="RHEA-COMP:11060"/>
        <dbReference type="Rhea" id="RHEA-COMP:11605"/>
        <dbReference type="ChEBI" id="CHEBI:15378"/>
        <dbReference type="ChEBI" id="CHEBI:30013"/>
        <dbReference type="ChEBI" id="CHEBI:30616"/>
        <dbReference type="ChEBI" id="CHEBI:61977"/>
        <dbReference type="ChEBI" id="CHEBI:456216"/>
        <dbReference type="EC" id="2.7.11.1"/>
    </reaction>
</comment>